<keyword evidence="3" id="KW-1185">Reference proteome</keyword>
<dbReference type="Gramene" id="Pp3c27_8732V3.1">
    <property type="protein sequence ID" value="PAC:32951986.CDS.1"/>
    <property type="gene ID" value="Pp3c27_8732"/>
</dbReference>
<reference evidence="1 3" key="1">
    <citation type="journal article" date="2008" name="Science">
        <title>The Physcomitrella genome reveals evolutionary insights into the conquest of land by plants.</title>
        <authorList>
            <person name="Rensing S."/>
            <person name="Lang D."/>
            <person name="Zimmer A."/>
            <person name="Terry A."/>
            <person name="Salamov A."/>
            <person name="Shapiro H."/>
            <person name="Nishiyama T."/>
            <person name="Perroud P.-F."/>
            <person name="Lindquist E."/>
            <person name="Kamisugi Y."/>
            <person name="Tanahashi T."/>
            <person name="Sakakibara K."/>
            <person name="Fujita T."/>
            <person name="Oishi K."/>
            <person name="Shin-I T."/>
            <person name="Kuroki Y."/>
            <person name="Toyoda A."/>
            <person name="Suzuki Y."/>
            <person name="Hashimoto A."/>
            <person name="Yamaguchi K."/>
            <person name="Sugano A."/>
            <person name="Kohara Y."/>
            <person name="Fujiyama A."/>
            <person name="Anterola A."/>
            <person name="Aoki S."/>
            <person name="Ashton N."/>
            <person name="Barbazuk W.B."/>
            <person name="Barker E."/>
            <person name="Bennetzen J."/>
            <person name="Bezanilla M."/>
            <person name="Blankenship R."/>
            <person name="Cho S.H."/>
            <person name="Dutcher S."/>
            <person name="Estelle M."/>
            <person name="Fawcett J.A."/>
            <person name="Gundlach H."/>
            <person name="Hanada K."/>
            <person name="Heyl A."/>
            <person name="Hicks K.A."/>
            <person name="Hugh J."/>
            <person name="Lohr M."/>
            <person name="Mayer K."/>
            <person name="Melkozernov A."/>
            <person name="Murata T."/>
            <person name="Nelson D."/>
            <person name="Pils B."/>
            <person name="Prigge M."/>
            <person name="Reiss B."/>
            <person name="Renner T."/>
            <person name="Rombauts S."/>
            <person name="Rushton P."/>
            <person name="Sanderfoot A."/>
            <person name="Schween G."/>
            <person name="Shiu S.-H."/>
            <person name="Stueber K."/>
            <person name="Theodoulou F.L."/>
            <person name="Tu H."/>
            <person name="Van de Peer Y."/>
            <person name="Verrier P.J."/>
            <person name="Waters E."/>
            <person name="Wood A."/>
            <person name="Yang L."/>
            <person name="Cove D."/>
            <person name="Cuming A."/>
            <person name="Hasebe M."/>
            <person name="Lucas S."/>
            <person name="Mishler D.B."/>
            <person name="Reski R."/>
            <person name="Grigoriev I."/>
            <person name="Quatrano R.S."/>
            <person name="Boore J.L."/>
        </authorList>
    </citation>
    <scope>NUCLEOTIDE SEQUENCE [LARGE SCALE GENOMIC DNA]</scope>
    <source>
        <strain evidence="2 3">cv. Gransden 2004</strain>
    </source>
</reference>
<gene>
    <name evidence="1" type="ORF">PHYPA_031100</name>
</gene>
<evidence type="ECO:0000313" key="3">
    <source>
        <dbReference type="Proteomes" id="UP000006727"/>
    </source>
</evidence>
<dbReference type="Proteomes" id="UP000006727">
    <property type="component" value="Chromosome 27"/>
</dbReference>
<accession>A0A2K1IB79</accession>
<proteinExistence type="predicted"/>
<dbReference type="AlphaFoldDB" id="A0A2K1IB79"/>
<evidence type="ECO:0000313" key="2">
    <source>
        <dbReference type="EnsemblPlants" id="PAC:32951986.CDS.1"/>
    </source>
</evidence>
<sequence length="130" mass="14460">MEGSLKLNPSRRIRWSQHSRDELAGDNAVLTDLFATGYKIISYMSLELMSILHLDGMTLPGGQSPTNWAVVVENCGRCRTKVKTSDGSTLFQCKLLLDFESNTPIIGKDMMVWCSLHVLDTHKSIPNGDC</sequence>
<protein>
    <submittedName>
        <fullName evidence="1 2">Uncharacterized protein</fullName>
    </submittedName>
</protein>
<reference evidence="2" key="3">
    <citation type="submission" date="2020-12" db="UniProtKB">
        <authorList>
            <consortium name="EnsemblPlants"/>
        </authorList>
    </citation>
    <scope>IDENTIFICATION</scope>
</reference>
<reference evidence="1 3" key="2">
    <citation type="journal article" date="2018" name="Plant J.">
        <title>The Physcomitrella patens chromosome-scale assembly reveals moss genome structure and evolution.</title>
        <authorList>
            <person name="Lang D."/>
            <person name="Ullrich K.K."/>
            <person name="Murat F."/>
            <person name="Fuchs J."/>
            <person name="Jenkins J."/>
            <person name="Haas F.B."/>
            <person name="Piednoel M."/>
            <person name="Gundlach H."/>
            <person name="Van Bel M."/>
            <person name="Meyberg R."/>
            <person name="Vives C."/>
            <person name="Morata J."/>
            <person name="Symeonidi A."/>
            <person name="Hiss M."/>
            <person name="Muchero W."/>
            <person name="Kamisugi Y."/>
            <person name="Saleh O."/>
            <person name="Blanc G."/>
            <person name="Decker E.L."/>
            <person name="van Gessel N."/>
            <person name="Grimwood J."/>
            <person name="Hayes R.D."/>
            <person name="Graham S.W."/>
            <person name="Gunter L.E."/>
            <person name="McDaniel S.F."/>
            <person name="Hoernstein S.N.W."/>
            <person name="Larsson A."/>
            <person name="Li F.W."/>
            <person name="Perroud P.F."/>
            <person name="Phillips J."/>
            <person name="Ranjan P."/>
            <person name="Rokshar D.S."/>
            <person name="Rothfels C.J."/>
            <person name="Schneider L."/>
            <person name="Shu S."/>
            <person name="Stevenson D.W."/>
            <person name="Thummler F."/>
            <person name="Tillich M."/>
            <person name="Villarreal Aguilar J.C."/>
            <person name="Widiez T."/>
            <person name="Wong G.K."/>
            <person name="Wymore A."/>
            <person name="Zhang Y."/>
            <person name="Zimmer A.D."/>
            <person name="Quatrano R.S."/>
            <person name="Mayer K.F.X."/>
            <person name="Goodstein D."/>
            <person name="Casacuberta J.M."/>
            <person name="Vandepoele K."/>
            <person name="Reski R."/>
            <person name="Cuming A.C."/>
            <person name="Tuskan G.A."/>
            <person name="Maumus F."/>
            <person name="Salse J."/>
            <person name="Schmutz J."/>
            <person name="Rensing S.A."/>
        </authorList>
    </citation>
    <scope>NUCLEOTIDE SEQUENCE [LARGE SCALE GENOMIC DNA]</scope>
    <source>
        <strain evidence="2 3">cv. Gransden 2004</strain>
    </source>
</reference>
<dbReference type="InParanoid" id="A0A2K1IB79"/>
<dbReference type="EnsemblPlants" id="Pp3c27_8732V3.1">
    <property type="protein sequence ID" value="PAC:32951986.CDS.1"/>
    <property type="gene ID" value="Pp3c27_8732"/>
</dbReference>
<organism evidence="1">
    <name type="scientific">Physcomitrium patens</name>
    <name type="common">Spreading-leaved earth moss</name>
    <name type="synonym">Physcomitrella patens</name>
    <dbReference type="NCBI Taxonomy" id="3218"/>
    <lineage>
        <taxon>Eukaryota</taxon>
        <taxon>Viridiplantae</taxon>
        <taxon>Streptophyta</taxon>
        <taxon>Embryophyta</taxon>
        <taxon>Bryophyta</taxon>
        <taxon>Bryophytina</taxon>
        <taxon>Bryopsida</taxon>
        <taxon>Funariidae</taxon>
        <taxon>Funariales</taxon>
        <taxon>Funariaceae</taxon>
        <taxon>Physcomitrium</taxon>
    </lineage>
</organism>
<name>A0A2K1IB79_PHYPA</name>
<dbReference type="EMBL" id="ABEU02000027">
    <property type="protein sequence ID" value="PNR26525.1"/>
    <property type="molecule type" value="Genomic_DNA"/>
</dbReference>
<evidence type="ECO:0000313" key="1">
    <source>
        <dbReference type="EMBL" id="PNR26525.1"/>
    </source>
</evidence>